<evidence type="ECO:0000256" key="5">
    <source>
        <dbReference type="ARBA" id="ARBA00023136"/>
    </source>
</evidence>
<evidence type="ECO:0000313" key="10">
    <source>
        <dbReference type="RefSeq" id="XP_012673426.1"/>
    </source>
</evidence>
<evidence type="ECO:0000313" key="9">
    <source>
        <dbReference type="Proteomes" id="UP000515152"/>
    </source>
</evidence>
<evidence type="ECO:0000256" key="7">
    <source>
        <dbReference type="SAM" id="MobiDB-lite"/>
    </source>
</evidence>
<sequence length="259" mass="27342">MAEEKHQLHDMENGSAAAVKKRDGERPSGAYERVIQPCVAELVGTAFFVFVGCVSVIENVEAAGRLQPALAHGLAVAVLVACMAEVSGAHFNPPFTMAVYLCGGIQMKMVVPYIVCQLIGGVLGAAMSRVMTSGEHYASAQGAAFAVVQSEEQLMAAIFGEVAMTCLVTTVVLMSAVNTKSKSPMAPFLIGCTVIVNILAGADVSGACLNPARALGPALMMGYWRYHWVYWVGPLSGGLVATVLVRLLLGDRKLRVILK</sequence>
<proteinExistence type="inferred from homology"/>
<dbReference type="RefSeq" id="XP_012673426.1">
    <property type="nucleotide sequence ID" value="XM_012817972.1"/>
</dbReference>
<evidence type="ECO:0000256" key="6">
    <source>
        <dbReference type="RuleBase" id="RU000477"/>
    </source>
</evidence>
<dbReference type="Pfam" id="PF00230">
    <property type="entry name" value="MIP"/>
    <property type="match status" value="1"/>
</dbReference>
<comment type="similarity">
    <text evidence="2 6">Belongs to the MIP/aquaporin (TC 1.A.8) family.</text>
</comment>
<keyword evidence="6" id="KW-0813">Transport</keyword>
<feature type="transmembrane region" description="Helical" evidence="8">
    <location>
        <begin position="69"/>
        <end position="89"/>
    </location>
</feature>
<name>A0A6P3VK50_CLUHA</name>
<dbReference type="InterPro" id="IPR000425">
    <property type="entry name" value="MIP"/>
</dbReference>
<dbReference type="InterPro" id="IPR023271">
    <property type="entry name" value="Aquaporin-like"/>
</dbReference>
<dbReference type="InterPro" id="IPR034294">
    <property type="entry name" value="Aquaporin_transptr"/>
</dbReference>
<dbReference type="SUPFAM" id="SSF81338">
    <property type="entry name" value="Aquaporin-like"/>
    <property type="match status" value="1"/>
</dbReference>
<feature type="transmembrane region" description="Helical" evidence="8">
    <location>
        <begin position="154"/>
        <end position="176"/>
    </location>
</feature>
<feature type="compositionally biased region" description="Basic and acidic residues" evidence="7">
    <location>
        <begin position="1"/>
        <end position="12"/>
    </location>
</feature>
<evidence type="ECO:0000256" key="3">
    <source>
        <dbReference type="ARBA" id="ARBA00022692"/>
    </source>
</evidence>
<feature type="transmembrane region" description="Helical" evidence="8">
    <location>
        <begin position="38"/>
        <end position="57"/>
    </location>
</feature>
<evidence type="ECO:0000256" key="1">
    <source>
        <dbReference type="ARBA" id="ARBA00004141"/>
    </source>
</evidence>
<dbReference type="KEGG" id="char:105891793"/>
<accession>A0A6P3VK50</accession>
<dbReference type="Proteomes" id="UP000515152">
    <property type="component" value="Chromosome 1"/>
</dbReference>
<dbReference type="GO" id="GO:0015250">
    <property type="term" value="F:water channel activity"/>
    <property type="evidence" value="ECO:0007669"/>
    <property type="project" value="TreeGrafter"/>
</dbReference>
<comment type="subcellular location">
    <subcellularLocation>
        <location evidence="1">Membrane</location>
        <topology evidence="1">Multi-pass membrane protein</topology>
    </subcellularLocation>
</comment>
<keyword evidence="9" id="KW-1185">Reference proteome</keyword>
<keyword evidence="5 8" id="KW-0472">Membrane</keyword>
<evidence type="ECO:0000256" key="4">
    <source>
        <dbReference type="ARBA" id="ARBA00022989"/>
    </source>
</evidence>
<feature type="transmembrane region" description="Helical" evidence="8">
    <location>
        <begin position="110"/>
        <end position="127"/>
    </location>
</feature>
<dbReference type="InterPro" id="IPR023277">
    <property type="entry name" value="Aquaporin_8"/>
</dbReference>
<evidence type="ECO:0000256" key="2">
    <source>
        <dbReference type="ARBA" id="ARBA00006175"/>
    </source>
</evidence>
<dbReference type="GO" id="GO:0005886">
    <property type="term" value="C:plasma membrane"/>
    <property type="evidence" value="ECO:0007669"/>
    <property type="project" value="TreeGrafter"/>
</dbReference>
<keyword evidence="4 8" id="KW-1133">Transmembrane helix</keyword>
<dbReference type="GeneID" id="105891793"/>
<dbReference type="PANTHER" id="PTHR45665:SF11">
    <property type="entry name" value="AQUAPORIN 8B-RELATED"/>
    <property type="match status" value="1"/>
</dbReference>
<dbReference type="PANTHER" id="PTHR45665">
    <property type="entry name" value="AQUAPORIN-8"/>
    <property type="match status" value="1"/>
</dbReference>
<dbReference type="PRINTS" id="PR00783">
    <property type="entry name" value="MINTRINSICP"/>
</dbReference>
<gene>
    <name evidence="10" type="primary">aqp8b</name>
</gene>
<feature type="transmembrane region" description="Helical" evidence="8">
    <location>
        <begin position="228"/>
        <end position="249"/>
    </location>
</feature>
<evidence type="ECO:0000256" key="8">
    <source>
        <dbReference type="SAM" id="Phobius"/>
    </source>
</evidence>
<reference evidence="10" key="1">
    <citation type="submission" date="2025-08" db="UniProtKB">
        <authorList>
            <consortium name="RefSeq"/>
        </authorList>
    </citation>
    <scope>IDENTIFICATION</scope>
</reference>
<dbReference type="CTD" id="555598"/>
<protein>
    <submittedName>
        <fullName evidence="10">Aquaporin-8b</fullName>
    </submittedName>
</protein>
<dbReference type="FunFam" id="1.20.1080.10:FF:000019">
    <property type="entry name" value="AQuaPorin or aquaglyceroporin related"/>
    <property type="match status" value="1"/>
</dbReference>
<feature type="transmembrane region" description="Helical" evidence="8">
    <location>
        <begin position="188"/>
        <end position="208"/>
    </location>
</feature>
<feature type="region of interest" description="Disordered" evidence="7">
    <location>
        <begin position="1"/>
        <end position="24"/>
    </location>
</feature>
<dbReference type="OrthoDB" id="3222at2759"/>
<dbReference type="PRINTS" id="PR02020">
    <property type="entry name" value="AQUAPORIN8"/>
</dbReference>
<dbReference type="AlphaFoldDB" id="A0A6P3VK50"/>
<organism evidence="9 10">
    <name type="scientific">Clupea harengus</name>
    <name type="common">Atlantic herring</name>
    <dbReference type="NCBI Taxonomy" id="7950"/>
    <lineage>
        <taxon>Eukaryota</taxon>
        <taxon>Metazoa</taxon>
        <taxon>Chordata</taxon>
        <taxon>Craniata</taxon>
        <taxon>Vertebrata</taxon>
        <taxon>Euteleostomi</taxon>
        <taxon>Actinopterygii</taxon>
        <taxon>Neopterygii</taxon>
        <taxon>Teleostei</taxon>
        <taxon>Clupei</taxon>
        <taxon>Clupeiformes</taxon>
        <taxon>Clupeoidei</taxon>
        <taxon>Clupeidae</taxon>
        <taxon>Clupea</taxon>
    </lineage>
</organism>
<keyword evidence="3 6" id="KW-0812">Transmembrane</keyword>
<dbReference type="Gene3D" id="1.20.1080.10">
    <property type="entry name" value="Glycerol uptake facilitator protein"/>
    <property type="match status" value="1"/>
</dbReference>